<reference evidence="6" key="1">
    <citation type="submission" date="2007-03" db="EMBL/GenBank/DDBJ databases">
        <authorList>
            <person name="Methe B."/>
        </authorList>
    </citation>
    <scope>NUCLEOTIDE SEQUENCE [LARGE SCALE GENOMIC DNA]</scope>
    <source>
        <strain evidence="6">ATCC 27618</strain>
    </source>
</reference>
<dbReference type="InterPro" id="IPR002052">
    <property type="entry name" value="DNA_methylase_N6_adenine_CS"/>
</dbReference>
<keyword evidence="2" id="KW-0489">Methyltransferase</keyword>
<dbReference type="SUPFAM" id="SSF53335">
    <property type="entry name" value="S-adenosyl-L-methionine-dependent methyltransferases"/>
    <property type="match status" value="1"/>
</dbReference>
<evidence type="ECO:0000313" key="7">
    <source>
        <dbReference type="Proteomes" id="UP000003139"/>
    </source>
</evidence>
<evidence type="ECO:0000256" key="2">
    <source>
        <dbReference type="ARBA" id="ARBA00022603"/>
    </source>
</evidence>
<dbReference type="EMBL" id="AAYN02000002">
    <property type="protein sequence ID" value="EEH01646.1"/>
    <property type="molecule type" value="Genomic_DNA"/>
</dbReference>
<reference evidence="6" key="2">
    <citation type="submission" date="2009-03" db="EMBL/GenBank/DDBJ databases">
        <title>Genome sequence of Ureaplasma urealyticum serovar 8 str. ATCC 27618.</title>
        <authorList>
            <person name="Methe B.A."/>
            <person name="Glass J."/>
            <person name="White K."/>
            <person name="Shrivastava S."/>
        </authorList>
    </citation>
    <scope>NUCLEOTIDE SEQUENCE [LARGE SCALE GENOMIC DNA]</scope>
    <source>
        <strain evidence="6">ATCC 27618</strain>
    </source>
</reference>
<protein>
    <submittedName>
        <fullName evidence="6">Type III restriction-modification system:Methylase</fullName>
    </submittedName>
</protein>
<evidence type="ECO:0000256" key="1">
    <source>
        <dbReference type="ARBA" id="ARBA00006594"/>
    </source>
</evidence>
<dbReference type="PROSITE" id="PS00092">
    <property type="entry name" value="N6_MTASE"/>
    <property type="match status" value="1"/>
</dbReference>
<comment type="similarity">
    <text evidence="1">Belongs to the N(4)/N(6)-methyltransferase family.</text>
</comment>
<dbReference type="Proteomes" id="UP000003139">
    <property type="component" value="Unassembled WGS sequence"/>
</dbReference>
<evidence type="ECO:0000259" key="5">
    <source>
        <dbReference type="Pfam" id="PF01555"/>
    </source>
</evidence>
<evidence type="ECO:0000256" key="3">
    <source>
        <dbReference type="ARBA" id="ARBA00022679"/>
    </source>
</evidence>
<feature type="domain" description="DNA methylase N-4/N-6" evidence="5">
    <location>
        <begin position="123"/>
        <end position="414"/>
    </location>
</feature>
<comment type="caution">
    <text evidence="6">The sequence shown here is derived from an EMBL/GenBank/DDBJ whole genome shotgun (WGS) entry which is preliminary data.</text>
</comment>
<dbReference type="PRINTS" id="PR00506">
    <property type="entry name" value="D21N6MTFRASE"/>
</dbReference>
<evidence type="ECO:0000256" key="4">
    <source>
        <dbReference type="ARBA" id="ARBA00022691"/>
    </source>
</evidence>
<sequence>MIKDLDSYLKDIDEMSKSSLNEDQKQLIKKILEKTDPQDLDNVFQLLIQRVKIGFSFDVAPSVHQTQIAILAKNEQLSFMNDAHNLFKNDTNSLIIGENYDVLKNLLVLERERETSGRDAYYDVIYIDPPYNTEASKTDGNNFSEKDDVAASKFVYRDKFSRNGWLNMMNERLKLAKNLLKNDGVIFVSIDDNEQAYLKVLMDEIFGEENFTCNFVWEKNYAPKNNNKFVSVNHDYILCYCKNKILKNKFNRNQRTEKNNRLYFYKDDRGFYKSSDLTKKGSNNIYDIIWDGKKYLCPKNSSWLYNEEKMYELIKQNRIFLPENENNRPFLKKYLNEVDDVISLSILKYEVVNHTDGSKKQLDSILDNHNFNTPKPIELIKYLINIASTNNARILDFFAGSGTTGHAVLALNKEDGGNRTFTIVTNNENEIGTNVCYERLYRINNGFGTKNETDFDWINKNKPYLNNLNVYDLKYFDTNPIKIDNNEIKEAFTKMLVDFNDASQSNLFDSNQRELLINLSTLKSINNK</sequence>
<organism evidence="6 7">
    <name type="scientific">Ureaplasma urealyticum serovar 8 str. ATCC 27618</name>
    <dbReference type="NCBI Taxonomy" id="626095"/>
    <lineage>
        <taxon>Bacteria</taxon>
        <taxon>Bacillati</taxon>
        <taxon>Mycoplasmatota</taxon>
        <taxon>Mycoplasmoidales</taxon>
        <taxon>Mycoplasmoidaceae</taxon>
        <taxon>Ureaplasma</taxon>
    </lineage>
</organism>
<proteinExistence type="inferred from homology"/>
<dbReference type="RefSeq" id="WP_004026030.1">
    <property type="nucleotide sequence ID" value="NZ_AAYN02000002.1"/>
</dbReference>
<evidence type="ECO:0000313" key="6">
    <source>
        <dbReference type="EMBL" id="EEH01646.1"/>
    </source>
</evidence>
<name>A0ABM9XKF5_UREUR</name>
<dbReference type="Gene3D" id="3.40.50.150">
    <property type="entry name" value="Vaccinia Virus protein VP39"/>
    <property type="match status" value="1"/>
</dbReference>
<gene>
    <name evidence="6" type="ORF">UUR8_0538</name>
</gene>
<dbReference type="InterPro" id="IPR002941">
    <property type="entry name" value="DNA_methylase_N4/N6"/>
</dbReference>
<keyword evidence="4" id="KW-0949">S-adenosyl-L-methionine</keyword>
<keyword evidence="7" id="KW-1185">Reference proteome</keyword>
<keyword evidence="3" id="KW-0808">Transferase</keyword>
<dbReference type="Pfam" id="PF01555">
    <property type="entry name" value="N6_N4_Mtase"/>
    <property type="match status" value="1"/>
</dbReference>
<dbReference type="PIRSF" id="PIRSF015855">
    <property type="entry name" value="TypeIII_Mtase_mKpnI"/>
    <property type="match status" value="1"/>
</dbReference>
<dbReference type="InterPro" id="IPR002295">
    <property type="entry name" value="N4/N6-MTase_EcoPI_Mod-like"/>
</dbReference>
<accession>A0ABM9XKF5</accession>
<dbReference type="InterPro" id="IPR029063">
    <property type="entry name" value="SAM-dependent_MTases_sf"/>
</dbReference>
<dbReference type="GeneID" id="93848996"/>